<protein>
    <submittedName>
        <fullName evidence="1">Uncharacterized protein</fullName>
    </submittedName>
</protein>
<name>A0AAE1D5A3_9GAST</name>
<comment type="caution">
    <text evidence="1">The sequence shown here is derived from an EMBL/GenBank/DDBJ whole genome shotgun (WGS) entry which is preliminary data.</text>
</comment>
<dbReference type="AlphaFoldDB" id="A0AAE1D5A3"/>
<reference evidence="1" key="1">
    <citation type="journal article" date="2023" name="G3 (Bethesda)">
        <title>A reference genome for the long-term kleptoplast-retaining sea slug Elysia crispata morphotype clarki.</title>
        <authorList>
            <person name="Eastman K.E."/>
            <person name="Pendleton A.L."/>
            <person name="Shaikh M.A."/>
            <person name="Suttiyut T."/>
            <person name="Ogas R."/>
            <person name="Tomko P."/>
            <person name="Gavelis G."/>
            <person name="Widhalm J.R."/>
            <person name="Wisecaver J.H."/>
        </authorList>
    </citation>
    <scope>NUCLEOTIDE SEQUENCE</scope>
    <source>
        <strain evidence="1">ECLA1</strain>
    </source>
</reference>
<evidence type="ECO:0000313" key="2">
    <source>
        <dbReference type="Proteomes" id="UP001283361"/>
    </source>
</evidence>
<sequence length="101" mass="11302">MKVEEVPDIFPSAVMLTHGDRSRASSQEIRPTLPASLSHSCRTAHAKLYHSSKSWFSTLGHLPVESHLEFIDSSLVEFSQIEPSVGEPHEPRWKKPVATLI</sequence>
<organism evidence="1 2">
    <name type="scientific">Elysia crispata</name>
    <name type="common">lettuce slug</name>
    <dbReference type="NCBI Taxonomy" id="231223"/>
    <lineage>
        <taxon>Eukaryota</taxon>
        <taxon>Metazoa</taxon>
        <taxon>Spiralia</taxon>
        <taxon>Lophotrochozoa</taxon>
        <taxon>Mollusca</taxon>
        <taxon>Gastropoda</taxon>
        <taxon>Heterobranchia</taxon>
        <taxon>Euthyneura</taxon>
        <taxon>Panpulmonata</taxon>
        <taxon>Sacoglossa</taxon>
        <taxon>Placobranchoidea</taxon>
        <taxon>Plakobranchidae</taxon>
        <taxon>Elysia</taxon>
    </lineage>
</organism>
<evidence type="ECO:0000313" key="1">
    <source>
        <dbReference type="EMBL" id="KAK3757891.1"/>
    </source>
</evidence>
<dbReference type="Proteomes" id="UP001283361">
    <property type="component" value="Unassembled WGS sequence"/>
</dbReference>
<proteinExistence type="predicted"/>
<keyword evidence="2" id="KW-1185">Reference proteome</keyword>
<accession>A0AAE1D5A3</accession>
<gene>
    <name evidence="1" type="ORF">RRG08_048486</name>
</gene>
<dbReference type="EMBL" id="JAWDGP010005314">
    <property type="protein sequence ID" value="KAK3757891.1"/>
    <property type="molecule type" value="Genomic_DNA"/>
</dbReference>